<dbReference type="GO" id="GO:0003677">
    <property type="term" value="F:DNA binding"/>
    <property type="evidence" value="ECO:0007669"/>
    <property type="project" value="UniProtKB-KW"/>
</dbReference>
<sequence length="354" mass="37708">MSLGNIRSKAPTVADVAREAQVSKAQAARALGGYGSVSEDVLARVMAAAQKLAYRPNELARSMNTGRSNTLGVIVGDIENPHFGLALRGIADVARQAGYHVLLGNSDETAADEQDAVRVMLEKQVDGIIIAPCSSLPADSAHLAQILADGRALKLFDRGVPGLAVETIMVDFTASARQATLALLDAGHRRIAYLTSMTLDKPFVSSSELGLTPVAQRVAGMEQAFAEREVAFVPGLIKTRASSDAAIAAIIDDLFHHAVPPSALIASDSLIAMSVLRELGNRGLKVPQDLSFVMFDNFPWTEIVSPPLSVIAQPVYEMGREAARRIICDLRGEEAGVMPNFDAAFIPRRSIGQI</sequence>
<dbReference type="EMBL" id="CP114058">
    <property type="protein sequence ID" value="WAT02203.1"/>
    <property type="molecule type" value="Genomic_DNA"/>
</dbReference>
<evidence type="ECO:0000256" key="4">
    <source>
        <dbReference type="ARBA" id="ARBA00023163"/>
    </source>
</evidence>
<evidence type="ECO:0000259" key="5">
    <source>
        <dbReference type="PROSITE" id="PS50932"/>
    </source>
</evidence>
<dbReference type="InterPro" id="IPR000843">
    <property type="entry name" value="HTH_LacI"/>
</dbReference>
<dbReference type="CDD" id="cd01392">
    <property type="entry name" value="HTH_LacI"/>
    <property type="match status" value="1"/>
</dbReference>
<reference evidence="6" key="1">
    <citation type="submission" date="2022-12" db="EMBL/GenBank/DDBJ databases">
        <title>Complete genome sequence of an Australian strain of Rouxiella badensis DAR84756 and resolution of the R. badensis DSM100043 and R. chamberiensis DSM28324 genomes.</title>
        <authorList>
            <person name="Paul S."/>
            <person name="Anderson P.J."/>
            <person name="Maynard G."/>
            <person name="Dyall-Smith M."/>
            <person name="Kudinha T."/>
        </authorList>
    </citation>
    <scope>NUCLEOTIDE SEQUENCE</scope>
    <source>
        <strain evidence="6">DSM 28324</strain>
    </source>
</reference>
<keyword evidence="1" id="KW-0678">Repressor</keyword>
<feature type="domain" description="HTH lacI-type" evidence="5">
    <location>
        <begin position="11"/>
        <end position="65"/>
    </location>
</feature>
<dbReference type="Proteomes" id="UP001164712">
    <property type="component" value="Chromosome"/>
</dbReference>
<keyword evidence="4" id="KW-0804">Transcription</keyword>
<dbReference type="RefSeq" id="WP_045048037.1">
    <property type="nucleotide sequence ID" value="NZ_CP114058.1"/>
</dbReference>
<dbReference type="SUPFAM" id="SSF53822">
    <property type="entry name" value="Periplasmic binding protein-like I"/>
    <property type="match status" value="1"/>
</dbReference>
<accession>A0ABY7HS39</accession>
<proteinExistence type="predicted"/>
<evidence type="ECO:0000313" key="7">
    <source>
        <dbReference type="Proteomes" id="UP001164712"/>
    </source>
</evidence>
<dbReference type="CDD" id="cd06267">
    <property type="entry name" value="PBP1_LacI_sugar_binding-like"/>
    <property type="match status" value="1"/>
</dbReference>
<evidence type="ECO:0000256" key="2">
    <source>
        <dbReference type="ARBA" id="ARBA00023015"/>
    </source>
</evidence>
<dbReference type="InterPro" id="IPR010982">
    <property type="entry name" value="Lambda_DNA-bd_dom_sf"/>
</dbReference>
<dbReference type="Pfam" id="PF13377">
    <property type="entry name" value="Peripla_BP_3"/>
    <property type="match status" value="1"/>
</dbReference>
<evidence type="ECO:0000256" key="1">
    <source>
        <dbReference type="ARBA" id="ARBA00022491"/>
    </source>
</evidence>
<dbReference type="SUPFAM" id="SSF47413">
    <property type="entry name" value="lambda repressor-like DNA-binding domains"/>
    <property type="match status" value="1"/>
</dbReference>
<name>A0ABY7HS39_9GAMM</name>
<dbReference type="InterPro" id="IPR046335">
    <property type="entry name" value="LacI/GalR-like_sensor"/>
</dbReference>
<dbReference type="PANTHER" id="PTHR30146">
    <property type="entry name" value="LACI-RELATED TRANSCRIPTIONAL REPRESSOR"/>
    <property type="match status" value="1"/>
</dbReference>
<dbReference type="Gene3D" id="1.10.260.40">
    <property type="entry name" value="lambda repressor-like DNA-binding domains"/>
    <property type="match status" value="1"/>
</dbReference>
<organism evidence="6 7">
    <name type="scientific">Rouxiella chamberiensis</name>
    <dbReference type="NCBI Taxonomy" id="1513468"/>
    <lineage>
        <taxon>Bacteria</taxon>
        <taxon>Pseudomonadati</taxon>
        <taxon>Pseudomonadota</taxon>
        <taxon>Gammaproteobacteria</taxon>
        <taxon>Enterobacterales</taxon>
        <taxon>Yersiniaceae</taxon>
        <taxon>Rouxiella</taxon>
    </lineage>
</organism>
<dbReference type="PROSITE" id="PS50932">
    <property type="entry name" value="HTH_LACI_2"/>
    <property type="match status" value="1"/>
</dbReference>
<keyword evidence="7" id="KW-1185">Reference proteome</keyword>
<keyword evidence="2" id="KW-0805">Transcription regulation</keyword>
<dbReference type="InterPro" id="IPR028082">
    <property type="entry name" value="Peripla_BP_I"/>
</dbReference>
<dbReference type="Gene3D" id="3.40.50.2300">
    <property type="match status" value="2"/>
</dbReference>
<dbReference type="PANTHER" id="PTHR30146:SF148">
    <property type="entry name" value="HTH-TYPE TRANSCRIPTIONAL REPRESSOR PURR-RELATED"/>
    <property type="match status" value="1"/>
</dbReference>
<gene>
    <name evidence="6" type="ORF">O1V66_06020</name>
</gene>
<dbReference type="Pfam" id="PF00356">
    <property type="entry name" value="LacI"/>
    <property type="match status" value="1"/>
</dbReference>
<protein>
    <submittedName>
        <fullName evidence="6">LacI family DNA-binding transcriptional regulator</fullName>
    </submittedName>
</protein>
<keyword evidence="3 6" id="KW-0238">DNA-binding</keyword>
<evidence type="ECO:0000313" key="6">
    <source>
        <dbReference type="EMBL" id="WAT02203.1"/>
    </source>
</evidence>
<evidence type="ECO:0000256" key="3">
    <source>
        <dbReference type="ARBA" id="ARBA00023125"/>
    </source>
</evidence>
<dbReference type="SMART" id="SM00354">
    <property type="entry name" value="HTH_LACI"/>
    <property type="match status" value="1"/>
</dbReference>